<name>Q7MF88_VIBVY</name>
<protein>
    <submittedName>
        <fullName evidence="1">Uncharacterized protein</fullName>
    </submittedName>
</protein>
<dbReference type="KEGG" id="vvy:VVA0432"/>
<gene>
    <name evidence="1" type="ordered locus">VVA0432</name>
</gene>
<dbReference type="Proteomes" id="UP000002675">
    <property type="component" value="Chromosome II"/>
</dbReference>
<evidence type="ECO:0000313" key="2">
    <source>
        <dbReference type="Proteomes" id="UP000002675"/>
    </source>
</evidence>
<dbReference type="HOGENOM" id="CLU_3142174_0_0_6"/>
<proteinExistence type="predicted"/>
<sequence length="49" mass="5286">MLHFLFSCPSTRNAAQVTLGENTKIDFRLDDALLATHHNKKAACLAGGS</sequence>
<accession>Q7MF88</accession>
<reference evidence="1 2" key="1">
    <citation type="journal article" date="2003" name="Genome Res.">
        <title>Comparative genome analysis of Vibrio vulnificus, a marine pathogen.</title>
        <authorList>
            <person name="Chen C.Y."/>
            <person name="Wu K.M."/>
            <person name="Chang Y.C."/>
            <person name="Chang C.H."/>
            <person name="Tsai H.C."/>
            <person name="Liao T.L."/>
            <person name="Liu Y.M."/>
            <person name="Chen H.J."/>
            <person name="Shen A.B."/>
            <person name="Li J.C."/>
            <person name="Su T.L."/>
            <person name="Shao C.P."/>
            <person name="Lee C.T."/>
            <person name="Hor L.I."/>
            <person name="Tsai S.F."/>
        </authorList>
    </citation>
    <scope>NUCLEOTIDE SEQUENCE [LARGE SCALE GENOMIC DNA]</scope>
    <source>
        <strain evidence="1 2">YJ016</strain>
    </source>
</reference>
<evidence type="ECO:0000313" key="1">
    <source>
        <dbReference type="EMBL" id="BAC96458.1"/>
    </source>
</evidence>
<organism evidence="1 2">
    <name type="scientific">Vibrio vulnificus (strain YJ016)</name>
    <dbReference type="NCBI Taxonomy" id="196600"/>
    <lineage>
        <taxon>Bacteria</taxon>
        <taxon>Pseudomonadati</taxon>
        <taxon>Pseudomonadota</taxon>
        <taxon>Gammaproteobacteria</taxon>
        <taxon>Vibrionales</taxon>
        <taxon>Vibrionaceae</taxon>
        <taxon>Vibrio</taxon>
    </lineage>
</organism>
<dbReference type="AlphaFoldDB" id="Q7MF88"/>
<dbReference type="EMBL" id="BA000038">
    <property type="protein sequence ID" value="BAC96458.1"/>
    <property type="molecule type" value="Genomic_DNA"/>
</dbReference>